<feature type="transmembrane region" description="Helical" evidence="6">
    <location>
        <begin position="404"/>
        <end position="427"/>
    </location>
</feature>
<protein>
    <submittedName>
        <fullName evidence="7">MFS transporter</fullName>
    </submittedName>
</protein>
<feature type="transmembrane region" description="Helical" evidence="6">
    <location>
        <begin position="176"/>
        <end position="195"/>
    </location>
</feature>
<dbReference type="InterPro" id="IPR004752">
    <property type="entry name" value="AmpG_permease/AT-1"/>
</dbReference>
<dbReference type="PANTHER" id="PTHR12778">
    <property type="entry name" value="SOLUTE CARRIER FAMILY 33 ACETYL-COA TRANSPORTER -RELATED"/>
    <property type="match status" value="1"/>
</dbReference>
<evidence type="ECO:0000256" key="1">
    <source>
        <dbReference type="ARBA" id="ARBA00004141"/>
    </source>
</evidence>
<evidence type="ECO:0000313" key="8">
    <source>
        <dbReference type="Proteomes" id="UP001285263"/>
    </source>
</evidence>
<accession>A0ABU5D9M5</accession>
<dbReference type="InterPro" id="IPR011701">
    <property type="entry name" value="MFS"/>
</dbReference>
<keyword evidence="4 6" id="KW-1133">Transmembrane helix</keyword>
<feature type="transmembrane region" description="Helical" evidence="6">
    <location>
        <begin position="274"/>
        <end position="292"/>
    </location>
</feature>
<feature type="transmembrane region" description="Helical" evidence="6">
    <location>
        <begin position="12"/>
        <end position="36"/>
    </location>
</feature>
<feature type="transmembrane region" description="Helical" evidence="6">
    <location>
        <begin position="83"/>
        <end position="102"/>
    </location>
</feature>
<proteinExistence type="predicted"/>
<evidence type="ECO:0000256" key="3">
    <source>
        <dbReference type="ARBA" id="ARBA00022692"/>
    </source>
</evidence>
<feature type="transmembrane region" description="Helical" evidence="6">
    <location>
        <begin position="233"/>
        <end position="254"/>
    </location>
</feature>
<keyword evidence="8" id="KW-1185">Reference proteome</keyword>
<keyword evidence="3 6" id="KW-0812">Transmembrane</keyword>
<feature type="transmembrane region" description="Helical" evidence="6">
    <location>
        <begin position="299"/>
        <end position="318"/>
    </location>
</feature>
<organism evidence="7 8">
    <name type="scientific">Roseateles agri</name>
    <dbReference type="NCBI Taxonomy" id="3098619"/>
    <lineage>
        <taxon>Bacteria</taxon>
        <taxon>Pseudomonadati</taxon>
        <taxon>Pseudomonadota</taxon>
        <taxon>Betaproteobacteria</taxon>
        <taxon>Burkholderiales</taxon>
        <taxon>Sphaerotilaceae</taxon>
        <taxon>Roseateles</taxon>
    </lineage>
</organism>
<dbReference type="InterPro" id="IPR036259">
    <property type="entry name" value="MFS_trans_sf"/>
</dbReference>
<evidence type="ECO:0000256" key="5">
    <source>
        <dbReference type="ARBA" id="ARBA00023136"/>
    </source>
</evidence>
<comment type="subcellular location">
    <subcellularLocation>
        <location evidence="1">Membrane</location>
        <topology evidence="1">Multi-pass membrane protein</topology>
    </subcellularLocation>
</comment>
<feature type="transmembrane region" description="Helical" evidence="6">
    <location>
        <begin position="42"/>
        <end position="62"/>
    </location>
</feature>
<reference evidence="7 8" key="1">
    <citation type="submission" date="2023-11" db="EMBL/GenBank/DDBJ databases">
        <title>Paucibacter sp. nov., isolated from fresh soil in Korea.</title>
        <authorList>
            <person name="Le N.T.T."/>
        </authorList>
    </citation>
    <scope>NUCLEOTIDE SEQUENCE [LARGE SCALE GENOMIC DNA]</scope>
    <source>
        <strain evidence="7 8">R3-3</strain>
    </source>
</reference>
<keyword evidence="5 6" id="KW-0472">Membrane</keyword>
<feature type="transmembrane region" description="Helical" evidence="6">
    <location>
        <begin position="338"/>
        <end position="360"/>
    </location>
</feature>
<dbReference type="Pfam" id="PF07690">
    <property type="entry name" value="MFS_1"/>
    <property type="match status" value="1"/>
</dbReference>
<gene>
    <name evidence="7" type="ORF">SNE35_00555</name>
</gene>
<feature type="transmembrane region" description="Helical" evidence="6">
    <location>
        <begin position="527"/>
        <end position="544"/>
    </location>
</feature>
<evidence type="ECO:0000313" key="7">
    <source>
        <dbReference type="EMBL" id="MDY0742969.1"/>
    </source>
</evidence>
<feature type="transmembrane region" description="Helical" evidence="6">
    <location>
        <begin position="472"/>
        <end position="496"/>
    </location>
</feature>
<evidence type="ECO:0000256" key="2">
    <source>
        <dbReference type="ARBA" id="ARBA00022448"/>
    </source>
</evidence>
<evidence type="ECO:0000256" key="4">
    <source>
        <dbReference type="ARBA" id="ARBA00022989"/>
    </source>
</evidence>
<evidence type="ECO:0000256" key="6">
    <source>
        <dbReference type="SAM" id="Phobius"/>
    </source>
</evidence>
<feature type="transmembrane region" description="Helical" evidence="6">
    <location>
        <begin position="448"/>
        <end position="466"/>
    </location>
</feature>
<dbReference type="Pfam" id="PF00083">
    <property type="entry name" value="Sugar_tr"/>
    <property type="match status" value="1"/>
</dbReference>
<sequence length="558" mass="58595">MRLPNLLATRRGRLAAFFCLYMTEGMPLGFAATAVATQLRRLGVGPAEIGAFVASFYLPWAFKWAFGPFIDTFASERLGRRRGWVLGTQVMMALTLVSLIFVPLPAQLPLFTAILLVHNTFGAMQDVAIDSMACNVLPEDERGTANGLMFAGAYTGQAIGGSGVLFLSGITGFGPSYLVVAAAILLVTALVVLPMKEAVVGEARPKAGSLRAAGAEMRDFAVQSFRAFLGTRAAFSGLLYALLPAGAMCLGLALQTNLSVELGLNDNQVALMQLWSTLLSAAFCVAGGWLSDRFGRRRMLALFLALMSIPVALLALQMQSVGWIMPRAVGPGSAVAPAALIAGLWIATLSYNAFQGLMYGSNTAVFMDITRPAVAATQFTAYMALCNLAISYSAAWQGAAVEAWGYPVTMGIDAAFGLLGIALLPLMKRSGKTDDAFDDGRAAGRARMLAGVLALGCIGWLAAHAAGLDKNAAIAGTAFTLIFVASGLFLLAGAALLRGGRPWARIVMALLLLAMGLRQQLGLPEPLLLALPAMGAAMLARLAMRRWDELAVTTAAAA</sequence>
<comment type="caution">
    <text evidence="7">The sequence shown here is derived from an EMBL/GenBank/DDBJ whole genome shotgun (WGS) entry which is preliminary data.</text>
</comment>
<feature type="transmembrane region" description="Helical" evidence="6">
    <location>
        <begin position="372"/>
        <end position="392"/>
    </location>
</feature>
<dbReference type="InterPro" id="IPR005828">
    <property type="entry name" value="MFS_sugar_transport-like"/>
</dbReference>
<dbReference type="Gene3D" id="1.20.1250.20">
    <property type="entry name" value="MFS general substrate transporter like domains"/>
    <property type="match status" value="2"/>
</dbReference>
<keyword evidence="2" id="KW-0813">Transport</keyword>
<dbReference type="EMBL" id="JAXCLA010000001">
    <property type="protein sequence ID" value="MDY0742969.1"/>
    <property type="molecule type" value="Genomic_DNA"/>
</dbReference>
<name>A0ABU5D9M5_9BURK</name>
<dbReference type="RefSeq" id="WP_320420780.1">
    <property type="nucleotide sequence ID" value="NZ_JAXCLA010000001.1"/>
</dbReference>
<dbReference type="PANTHER" id="PTHR12778:SF10">
    <property type="entry name" value="MAJOR FACILITATOR SUPERFAMILY DOMAIN-CONTAINING PROTEIN 3"/>
    <property type="match status" value="1"/>
</dbReference>
<dbReference type="SUPFAM" id="SSF103473">
    <property type="entry name" value="MFS general substrate transporter"/>
    <property type="match status" value="1"/>
</dbReference>
<dbReference type="Proteomes" id="UP001285263">
    <property type="component" value="Unassembled WGS sequence"/>
</dbReference>